<reference evidence="2" key="2">
    <citation type="journal article" date="2023" name="IMA Fungus">
        <title>Comparative genomic study of the Penicillium genus elucidates a diverse pangenome and 15 lateral gene transfer events.</title>
        <authorList>
            <person name="Petersen C."/>
            <person name="Sorensen T."/>
            <person name="Nielsen M.R."/>
            <person name="Sondergaard T.E."/>
            <person name="Sorensen J.L."/>
            <person name="Fitzpatrick D.A."/>
            <person name="Frisvad J.C."/>
            <person name="Nielsen K.L."/>
        </authorList>
    </citation>
    <scope>NUCLEOTIDE SEQUENCE</scope>
    <source>
        <strain evidence="2">IBT 20477</strain>
    </source>
</reference>
<evidence type="ECO:0000256" key="1">
    <source>
        <dbReference type="SAM" id="MobiDB-lite"/>
    </source>
</evidence>
<protein>
    <submittedName>
        <fullName evidence="2">Uncharacterized protein</fullName>
    </submittedName>
</protein>
<sequence length="138" mass="15428">MEHSERAGLASGLAGLRIETNFHERNKPKWTNENAGRKATTVGDGIESDHTNQSHDYAHRRDTDEDRSLISDLHSATPPISVPRHDEQHHADDADNFPHKPDGVQGSPSTTTTAIYTLVDLRSLSTRRSLWTPVTKFH</sequence>
<feature type="region of interest" description="Disordered" evidence="1">
    <location>
        <begin position="1"/>
        <end position="110"/>
    </location>
</feature>
<name>A0A9W9T4G4_9EURO</name>
<dbReference type="Proteomes" id="UP001150942">
    <property type="component" value="Unassembled WGS sequence"/>
</dbReference>
<dbReference type="AlphaFoldDB" id="A0A9W9T4G4"/>
<gene>
    <name evidence="2" type="ORF">N7449_003541</name>
</gene>
<feature type="compositionally biased region" description="Basic and acidic residues" evidence="1">
    <location>
        <begin position="47"/>
        <end position="69"/>
    </location>
</feature>
<feature type="compositionally biased region" description="Basic and acidic residues" evidence="1">
    <location>
        <begin position="83"/>
        <end position="102"/>
    </location>
</feature>
<accession>A0A9W9T4G4</accession>
<evidence type="ECO:0000313" key="2">
    <source>
        <dbReference type="EMBL" id="KAJ5209162.1"/>
    </source>
</evidence>
<organism evidence="2 3">
    <name type="scientific">Penicillium cf. viridicatum</name>
    <dbReference type="NCBI Taxonomy" id="2972119"/>
    <lineage>
        <taxon>Eukaryota</taxon>
        <taxon>Fungi</taxon>
        <taxon>Dikarya</taxon>
        <taxon>Ascomycota</taxon>
        <taxon>Pezizomycotina</taxon>
        <taxon>Eurotiomycetes</taxon>
        <taxon>Eurotiomycetidae</taxon>
        <taxon>Eurotiales</taxon>
        <taxon>Aspergillaceae</taxon>
        <taxon>Penicillium</taxon>
    </lineage>
</organism>
<reference evidence="2" key="1">
    <citation type="submission" date="2022-11" db="EMBL/GenBank/DDBJ databases">
        <authorList>
            <person name="Petersen C."/>
        </authorList>
    </citation>
    <scope>NUCLEOTIDE SEQUENCE</scope>
    <source>
        <strain evidence="2">IBT 20477</strain>
    </source>
</reference>
<comment type="caution">
    <text evidence="2">The sequence shown here is derived from an EMBL/GenBank/DDBJ whole genome shotgun (WGS) entry which is preliminary data.</text>
</comment>
<dbReference type="EMBL" id="JAPQKQ010000002">
    <property type="protein sequence ID" value="KAJ5209162.1"/>
    <property type="molecule type" value="Genomic_DNA"/>
</dbReference>
<proteinExistence type="predicted"/>
<keyword evidence="3" id="KW-1185">Reference proteome</keyword>
<evidence type="ECO:0000313" key="3">
    <source>
        <dbReference type="Proteomes" id="UP001150942"/>
    </source>
</evidence>